<dbReference type="OrthoDB" id="8139367at2"/>
<reference evidence="2 3" key="1">
    <citation type="submission" date="2019-02" db="EMBL/GenBank/DDBJ databases">
        <title>Genomic Encyclopedia of Archaeal and Bacterial Type Strains, Phase II (KMG-II): from individual species to whole genera.</title>
        <authorList>
            <person name="Goeker M."/>
        </authorList>
    </citation>
    <scope>NUCLEOTIDE SEQUENCE [LARGE SCALE GENOMIC DNA]</scope>
    <source>
        <strain evidence="2 3">DSM 18101</strain>
    </source>
</reference>
<gene>
    <name evidence="2" type="ORF">BDD14_3076</name>
</gene>
<proteinExistence type="predicted"/>
<evidence type="ECO:0000313" key="2">
    <source>
        <dbReference type="EMBL" id="RZU41552.1"/>
    </source>
</evidence>
<organism evidence="2 3">
    <name type="scientific">Edaphobacter modestus</name>
    <dbReference type="NCBI Taxonomy" id="388466"/>
    <lineage>
        <taxon>Bacteria</taxon>
        <taxon>Pseudomonadati</taxon>
        <taxon>Acidobacteriota</taxon>
        <taxon>Terriglobia</taxon>
        <taxon>Terriglobales</taxon>
        <taxon>Acidobacteriaceae</taxon>
        <taxon>Edaphobacter</taxon>
    </lineage>
</organism>
<feature type="region of interest" description="Disordered" evidence="1">
    <location>
        <begin position="60"/>
        <end position="81"/>
    </location>
</feature>
<name>A0A4Q7YUK7_9BACT</name>
<protein>
    <submittedName>
        <fullName evidence="2">Uncharacterized protein</fullName>
    </submittedName>
</protein>
<sequence length="81" mass="9021">MPRHKTTDPGYRNKHGQVVVSRTGFPSESFPGQTIYHLRCSHCGHDYGSNGTDIHLRRCPSHQGGVRGEPLRTPPPNLFSV</sequence>
<evidence type="ECO:0000256" key="1">
    <source>
        <dbReference type="SAM" id="MobiDB-lite"/>
    </source>
</evidence>
<accession>A0A4Q7YUK7</accession>
<dbReference type="Proteomes" id="UP000292958">
    <property type="component" value="Unassembled WGS sequence"/>
</dbReference>
<keyword evidence="3" id="KW-1185">Reference proteome</keyword>
<dbReference type="AlphaFoldDB" id="A0A4Q7YUK7"/>
<dbReference type="EMBL" id="SHKW01000001">
    <property type="protein sequence ID" value="RZU41552.1"/>
    <property type="molecule type" value="Genomic_DNA"/>
</dbReference>
<dbReference type="RefSeq" id="WP_130419454.1">
    <property type="nucleotide sequence ID" value="NZ_SHKW01000001.1"/>
</dbReference>
<comment type="caution">
    <text evidence="2">The sequence shown here is derived from an EMBL/GenBank/DDBJ whole genome shotgun (WGS) entry which is preliminary data.</text>
</comment>
<feature type="compositionally biased region" description="Pro residues" evidence="1">
    <location>
        <begin position="72"/>
        <end position="81"/>
    </location>
</feature>
<evidence type="ECO:0000313" key="3">
    <source>
        <dbReference type="Proteomes" id="UP000292958"/>
    </source>
</evidence>